<keyword evidence="6" id="KW-0472">Membrane</keyword>
<dbReference type="PANTHER" id="PTHR10166">
    <property type="entry name" value="VOLTAGE-DEPENDENT CALCIUM CHANNEL SUBUNIT ALPHA-2/DELTA-RELATED"/>
    <property type="match status" value="1"/>
</dbReference>
<proteinExistence type="predicted"/>
<dbReference type="Proteomes" id="UP000472262">
    <property type="component" value="Unassembled WGS sequence"/>
</dbReference>
<keyword evidence="4" id="KW-0106">Calcium</keyword>
<evidence type="ECO:0000259" key="10">
    <source>
        <dbReference type="Pfam" id="PF08399"/>
    </source>
</evidence>
<keyword evidence="3 9" id="KW-0732">Signal</keyword>
<keyword evidence="8" id="KW-0175">Coiled coil</keyword>
<keyword evidence="7" id="KW-0325">Glycoprotein</keyword>
<evidence type="ECO:0000256" key="5">
    <source>
        <dbReference type="ARBA" id="ARBA00022989"/>
    </source>
</evidence>
<evidence type="ECO:0000256" key="7">
    <source>
        <dbReference type="ARBA" id="ARBA00023180"/>
    </source>
</evidence>
<dbReference type="AlphaFoldDB" id="A0A672L1Z1"/>
<reference evidence="11" key="1">
    <citation type="submission" date="2025-08" db="UniProtKB">
        <authorList>
            <consortium name="Ensembl"/>
        </authorList>
    </citation>
    <scope>IDENTIFICATION</scope>
</reference>
<keyword evidence="12" id="KW-1185">Reference proteome</keyword>
<evidence type="ECO:0000256" key="2">
    <source>
        <dbReference type="ARBA" id="ARBA00022692"/>
    </source>
</evidence>
<protein>
    <recommendedName>
        <fullName evidence="10">VWA N-terminal domain-containing protein</fullName>
    </recommendedName>
</protein>
<feature type="chain" id="PRO_5025463732" description="VWA N-terminal domain-containing protein" evidence="9">
    <location>
        <begin position="24"/>
        <end position="300"/>
    </location>
</feature>
<keyword evidence="5" id="KW-1133">Transmembrane helix</keyword>
<evidence type="ECO:0000256" key="1">
    <source>
        <dbReference type="ARBA" id="ARBA00004479"/>
    </source>
</evidence>
<evidence type="ECO:0000313" key="11">
    <source>
        <dbReference type="Ensembl" id="ENSSGRP00000016225.1"/>
    </source>
</evidence>
<evidence type="ECO:0000256" key="3">
    <source>
        <dbReference type="ARBA" id="ARBA00022729"/>
    </source>
</evidence>
<dbReference type="Ensembl" id="ENSSGRT00000017561.1">
    <property type="protein sequence ID" value="ENSSGRP00000016225.1"/>
    <property type="gene ID" value="ENSSGRG00000009975.1"/>
</dbReference>
<dbReference type="GO" id="GO:0005891">
    <property type="term" value="C:voltage-gated calcium channel complex"/>
    <property type="evidence" value="ECO:0007669"/>
    <property type="project" value="TreeGrafter"/>
</dbReference>
<evidence type="ECO:0000256" key="9">
    <source>
        <dbReference type="SAM" id="SignalP"/>
    </source>
</evidence>
<organism evidence="11 12">
    <name type="scientific">Sinocyclocheilus grahami</name>
    <name type="common">Dianchi golden-line fish</name>
    <name type="synonym">Barbus grahami</name>
    <dbReference type="NCBI Taxonomy" id="75366"/>
    <lineage>
        <taxon>Eukaryota</taxon>
        <taxon>Metazoa</taxon>
        <taxon>Chordata</taxon>
        <taxon>Craniata</taxon>
        <taxon>Vertebrata</taxon>
        <taxon>Euteleostomi</taxon>
        <taxon>Actinopterygii</taxon>
        <taxon>Neopterygii</taxon>
        <taxon>Teleostei</taxon>
        <taxon>Ostariophysi</taxon>
        <taxon>Cypriniformes</taxon>
        <taxon>Cyprinidae</taxon>
        <taxon>Cyprininae</taxon>
        <taxon>Sinocyclocheilus</taxon>
    </lineage>
</organism>
<dbReference type="Pfam" id="PF08399">
    <property type="entry name" value="VWA_N"/>
    <property type="match status" value="1"/>
</dbReference>
<dbReference type="PANTHER" id="PTHR10166:SF25">
    <property type="entry name" value="VOLTAGE-DEPENDENT CALCIUM CHANNEL SUBUNIT ALPHA-2_DELTA-3"/>
    <property type="match status" value="1"/>
</dbReference>
<evidence type="ECO:0000313" key="12">
    <source>
        <dbReference type="Proteomes" id="UP000472262"/>
    </source>
</evidence>
<dbReference type="GO" id="GO:0005245">
    <property type="term" value="F:voltage-gated calcium channel activity"/>
    <property type="evidence" value="ECO:0007669"/>
    <property type="project" value="TreeGrafter"/>
</dbReference>
<evidence type="ECO:0000256" key="4">
    <source>
        <dbReference type="ARBA" id="ARBA00022837"/>
    </source>
</evidence>
<keyword evidence="2" id="KW-0812">Transmembrane</keyword>
<evidence type="ECO:0000256" key="8">
    <source>
        <dbReference type="SAM" id="Coils"/>
    </source>
</evidence>
<dbReference type="InterPro" id="IPR051173">
    <property type="entry name" value="Ca_channel_alpha-2/delta"/>
</dbReference>
<accession>A0A672L1Z1</accession>
<name>A0A672L1Z1_SINGR</name>
<evidence type="ECO:0000256" key="6">
    <source>
        <dbReference type="ARBA" id="ARBA00023136"/>
    </source>
</evidence>
<feature type="coiled-coil region" evidence="8">
    <location>
        <begin position="54"/>
        <end position="114"/>
    </location>
</feature>
<feature type="signal peptide" evidence="9">
    <location>
        <begin position="1"/>
        <end position="23"/>
    </location>
</feature>
<comment type="subcellular location">
    <subcellularLocation>
        <location evidence="1">Membrane</location>
        <topology evidence="1">Single-pass type I membrane protein</topology>
    </subcellularLocation>
</comment>
<feature type="domain" description="VWA N-terminal" evidence="10">
    <location>
        <begin position="104"/>
        <end position="217"/>
    </location>
</feature>
<reference evidence="11" key="2">
    <citation type="submission" date="2025-09" db="UniProtKB">
        <authorList>
            <consortium name="Ensembl"/>
        </authorList>
    </citation>
    <scope>IDENTIFICATION</scope>
</reference>
<dbReference type="InterPro" id="IPR013608">
    <property type="entry name" value="VWA_N"/>
</dbReference>
<sequence>MKCVLHCIFFLLLWITPNTRVCASHQGIPLSVVKLWASAFGGEMKSIAAKYSGSQLLQKKYKELEQSVRVEEIDGIKLVKKLAGEMEQMFHKKAEAIKRLVEAAEEAHLNHEEDPELQYEYFNAVLINEMDEEGRSLELGGEFILQPNEHFNNLSVNLSLSVVQVPTNMYNKDSAIVNGVYWSEALNKVFVDNFRRDPTLIWQYFGSAKGFFRQYPGEFSVFSHFLYAGSHYSTMIYRTFNETGRGSVCSQAIMLVTDGAVDTYDAVFAQYNWPDRKVRRVSVFPVCAVKCRIILQTGML</sequence>